<dbReference type="InParanoid" id="A0CFF5"/>
<dbReference type="Proteomes" id="UP000000600">
    <property type="component" value="Unassembled WGS sequence"/>
</dbReference>
<dbReference type="OrthoDB" id="309072at2759"/>
<dbReference type="AlphaFoldDB" id="A0CFF5"/>
<dbReference type="OMA" id="WEERYNK"/>
<dbReference type="GeneID" id="5022704"/>
<evidence type="ECO:0000256" key="1">
    <source>
        <dbReference type="SAM" id="MobiDB-lite"/>
    </source>
</evidence>
<evidence type="ECO:0000313" key="3">
    <source>
        <dbReference type="Proteomes" id="UP000000600"/>
    </source>
</evidence>
<name>A0CFF5_PARTE</name>
<dbReference type="HOGENOM" id="CLU_1226849_0_0_1"/>
<feature type="region of interest" description="Disordered" evidence="1">
    <location>
        <begin position="67"/>
        <end position="86"/>
    </location>
</feature>
<protein>
    <submittedName>
        <fullName evidence="2">Uncharacterized protein</fullName>
    </submittedName>
</protein>
<proteinExistence type="predicted"/>
<gene>
    <name evidence="2" type="ORF">GSPATT00037961001</name>
</gene>
<dbReference type="KEGG" id="ptm:GSPATT00037961001"/>
<organism evidence="2 3">
    <name type="scientific">Paramecium tetraurelia</name>
    <dbReference type="NCBI Taxonomy" id="5888"/>
    <lineage>
        <taxon>Eukaryota</taxon>
        <taxon>Sar</taxon>
        <taxon>Alveolata</taxon>
        <taxon>Ciliophora</taxon>
        <taxon>Intramacronucleata</taxon>
        <taxon>Oligohymenophorea</taxon>
        <taxon>Peniculida</taxon>
        <taxon>Parameciidae</taxon>
        <taxon>Paramecium</taxon>
    </lineage>
</organism>
<feature type="compositionally biased region" description="Low complexity" evidence="1">
    <location>
        <begin position="70"/>
        <end position="81"/>
    </location>
</feature>
<dbReference type="EMBL" id="CT868069">
    <property type="protein sequence ID" value="CAK69522.1"/>
    <property type="molecule type" value="Genomic_DNA"/>
</dbReference>
<feature type="region of interest" description="Disordered" evidence="1">
    <location>
        <begin position="240"/>
        <end position="263"/>
    </location>
</feature>
<dbReference type="RefSeq" id="XP_001436919.1">
    <property type="nucleotide sequence ID" value="XM_001436882.1"/>
</dbReference>
<keyword evidence="3" id="KW-1185">Reference proteome</keyword>
<reference evidence="2 3" key="1">
    <citation type="journal article" date="2006" name="Nature">
        <title>Global trends of whole-genome duplications revealed by the ciliate Paramecium tetraurelia.</title>
        <authorList>
            <consortium name="Genoscope"/>
            <person name="Aury J.-M."/>
            <person name="Jaillon O."/>
            <person name="Duret L."/>
            <person name="Noel B."/>
            <person name="Jubin C."/>
            <person name="Porcel B.M."/>
            <person name="Segurens B."/>
            <person name="Daubin V."/>
            <person name="Anthouard V."/>
            <person name="Aiach N."/>
            <person name="Arnaiz O."/>
            <person name="Billaut A."/>
            <person name="Beisson J."/>
            <person name="Blanc I."/>
            <person name="Bouhouche K."/>
            <person name="Camara F."/>
            <person name="Duharcourt S."/>
            <person name="Guigo R."/>
            <person name="Gogendeau D."/>
            <person name="Katinka M."/>
            <person name="Keller A.-M."/>
            <person name="Kissmehl R."/>
            <person name="Klotz C."/>
            <person name="Koll F."/>
            <person name="Le Moue A."/>
            <person name="Lepere C."/>
            <person name="Malinsky S."/>
            <person name="Nowacki M."/>
            <person name="Nowak J.K."/>
            <person name="Plattner H."/>
            <person name="Poulain J."/>
            <person name="Ruiz F."/>
            <person name="Serrano V."/>
            <person name="Zagulski M."/>
            <person name="Dessen P."/>
            <person name="Betermier M."/>
            <person name="Weissenbach J."/>
            <person name="Scarpelli C."/>
            <person name="Schachter V."/>
            <person name="Sperling L."/>
            <person name="Meyer E."/>
            <person name="Cohen J."/>
            <person name="Wincker P."/>
        </authorList>
    </citation>
    <scope>NUCLEOTIDE SEQUENCE [LARGE SCALE GENOMIC DNA]</scope>
    <source>
        <strain evidence="2 3">Stock d4-2</strain>
    </source>
</reference>
<sequence length="263" mass="30935">MSNYESPSAVSIILQFVQNSKYSRHKGYLKWELANKDVNGAFDVQQLQLEKGLINRDRQANSLMIPSMKSPQSSQISPEPSTTREHTCCDKLDELSKQYQLIINEQMNKLTELNLLIQQHSKLLIDSYNQGLEDAKTQQQKEQQILENNRLLRERDRQIQEWEERYNKEKKIGDEKEEEIRELEKQVKELATQVVVTTSATDLESEKNQWKNKFITLNKQFNEAEQQVVVLENEIDMLKQQQKKTEVRTTTRRKTVTKDIPLP</sequence>
<accession>A0CFF5</accession>
<evidence type="ECO:0000313" key="2">
    <source>
        <dbReference type="EMBL" id="CAK69522.1"/>
    </source>
</evidence>